<evidence type="ECO:0000259" key="7">
    <source>
        <dbReference type="Pfam" id="PF00171"/>
    </source>
</evidence>
<dbReference type="InterPro" id="IPR012394">
    <property type="entry name" value="Aldehyde_DH_NAD(P)"/>
</dbReference>
<gene>
    <name evidence="8" type="ORF">ACFQ1Z_11995</name>
</gene>
<organism evidence="8 9">
    <name type="scientific">Methylophilus luteus</name>
    <dbReference type="NCBI Taxonomy" id="640108"/>
    <lineage>
        <taxon>Bacteria</taxon>
        <taxon>Pseudomonadati</taxon>
        <taxon>Pseudomonadota</taxon>
        <taxon>Betaproteobacteria</taxon>
        <taxon>Nitrosomonadales</taxon>
        <taxon>Methylophilaceae</taxon>
        <taxon>Methylophilus</taxon>
    </lineage>
</organism>
<dbReference type="InterPro" id="IPR016161">
    <property type="entry name" value="Ald_DH/histidinol_DH"/>
</dbReference>
<dbReference type="PROSITE" id="PS00070">
    <property type="entry name" value="ALDEHYDE_DEHYDR_CYS"/>
    <property type="match status" value="1"/>
</dbReference>
<feature type="active site" evidence="5">
    <location>
        <position position="223"/>
    </location>
</feature>
<dbReference type="GO" id="GO:0050269">
    <property type="term" value="F:coniferyl-aldehyde dehydrogenase [NAD(P)+] activity"/>
    <property type="evidence" value="ECO:0007669"/>
    <property type="project" value="UniProtKB-EC"/>
</dbReference>
<dbReference type="InterPro" id="IPR016163">
    <property type="entry name" value="Ald_DH_C"/>
</dbReference>
<dbReference type="PIRSF" id="PIRSF036492">
    <property type="entry name" value="ALDH"/>
    <property type="match status" value="1"/>
</dbReference>
<dbReference type="InterPro" id="IPR015590">
    <property type="entry name" value="Aldehyde_DH_dom"/>
</dbReference>
<name>A0ABW3F733_9PROT</name>
<comment type="similarity">
    <text evidence="1 4 6">Belongs to the aldehyde dehydrogenase family.</text>
</comment>
<feature type="domain" description="Aldehyde dehydrogenase" evidence="7">
    <location>
        <begin position="25"/>
        <end position="447"/>
    </location>
</feature>
<evidence type="ECO:0000313" key="9">
    <source>
        <dbReference type="Proteomes" id="UP001597128"/>
    </source>
</evidence>
<protein>
    <recommendedName>
        <fullName evidence="4">Aldehyde dehydrogenase</fullName>
    </recommendedName>
</protein>
<keyword evidence="3" id="KW-0520">NAD</keyword>
<dbReference type="InterPro" id="IPR016160">
    <property type="entry name" value="Ald_DH_CS_CYS"/>
</dbReference>
<dbReference type="RefSeq" id="WP_379057885.1">
    <property type="nucleotide sequence ID" value="NZ_JBHTKB010000002.1"/>
</dbReference>
<dbReference type="Proteomes" id="UP001597128">
    <property type="component" value="Unassembled WGS sequence"/>
</dbReference>
<dbReference type="PANTHER" id="PTHR43570">
    <property type="entry name" value="ALDEHYDE DEHYDROGENASE"/>
    <property type="match status" value="1"/>
</dbReference>
<accession>A0ABW3F733</accession>
<evidence type="ECO:0000256" key="3">
    <source>
        <dbReference type="ARBA" id="ARBA00023027"/>
    </source>
</evidence>
<dbReference type="Pfam" id="PF00171">
    <property type="entry name" value="Aldedh"/>
    <property type="match status" value="1"/>
</dbReference>
<dbReference type="Gene3D" id="3.40.605.10">
    <property type="entry name" value="Aldehyde Dehydrogenase, Chain A, domain 1"/>
    <property type="match status" value="1"/>
</dbReference>
<dbReference type="PROSITE" id="PS00687">
    <property type="entry name" value="ALDEHYDE_DEHYDR_GLU"/>
    <property type="match status" value="1"/>
</dbReference>
<reference evidence="9" key="1">
    <citation type="journal article" date="2019" name="Int. J. Syst. Evol. Microbiol.">
        <title>The Global Catalogue of Microorganisms (GCM) 10K type strain sequencing project: providing services to taxonomists for standard genome sequencing and annotation.</title>
        <authorList>
            <consortium name="The Broad Institute Genomics Platform"/>
            <consortium name="The Broad Institute Genome Sequencing Center for Infectious Disease"/>
            <person name="Wu L."/>
            <person name="Ma J."/>
        </authorList>
    </citation>
    <scope>NUCLEOTIDE SEQUENCE [LARGE SCALE GENOMIC DNA]</scope>
    <source>
        <strain evidence="9">CCUG 58412</strain>
    </source>
</reference>
<dbReference type="EMBL" id="JBHTKB010000002">
    <property type="protein sequence ID" value="MFD0914274.1"/>
    <property type="molecule type" value="Genomic_DNA"/>
</dbReference>
<keyword evidence="2 4" id="KW-0560">Oxidoreductase</keyword>
<proteinExistence type="inferred from homology"/>
<evidence type="ECO:0000256" key="1">
    <source>
        <dbReference type="ARBA" id="ARBA00009986"/>
    </source>
</evidence>
<dbReference type="InterPro" id="IPR029510">
    <property type="entry name" value="Ald_DH_CS_GLU"/>
</dbReference>
<evidence type="ECO:0000256" key="5">
    <source>
        <dbReference type="PROSITE-ProRule" id="PRU10007"/>
    </source>
</evidence>
<dbReference type="SUPFAM" id="SSF53720">
    <property type="entry name" value="ALDH-like"/>
    <property type="match status" value="1"/>
</dbReference>
<dbReference type="Gene3D" id="3.40.309.10">
    <property type="entry name" value="Aldehyde Dehydrogenase, Chain A, domain 2"/>
    <property type="match status" value="1"/>
</dbReference>
<dbReference type="PANTHER" id="PTHR43570:SF20">
    <property type="entry name" value="ALDEHYDE DEHYDROGENASE ALDX-RELATED"/>
    <property type="match status" value="1"/>
</dbReference>
<comment type="caution">
    <text evidence="8">The sequence shown here is derived from an EMBL/GenBank/DDBJ whole genome shotgun (WGS) entry which is preliminary data.</text>
</comment>
<evidence type="ECO:0000256" key="4">
    <source>
        <dbReference type="PIRNR" id="PIRNR036492"/>
    </source>
</evidence>
<dbReference type="InterPro" id="IPR016162">
    <property type="entry name" value="Ald_DH_N"/>
</dbReference>
<evidence type="ECO:0000256" key="2">
    <source>
        <dbReference type="ARBA" id="ARBA00023002"/>
    </source>
</evidence>
<dbReference type="CDD" id="cd07133">
    <property type="entry name" value="ALDH_CALDH_CalB"/>
    <property type="match status" value="1"/>
</dbReference>
<evidence type="ECO:0000313" key="8">
    <source>
        <dbReference type="EMBL" id="MFD0914274.1"/>
    </source>
</evidence>
<sequence>MNTLNELPTETISLTLNSCLAKQRAAFLQEGPPTIDQRRNNLKKLRSAILENKQQFEQAVMLDFGNRSAHETAIMDIMSVVQGIDYLLKNLRRFMRTQKRHVPLNFQPARAYVTYQPLGVIGIMSPWNYPVALALMPLATALAAGNRAMIKPSEMTPATNKVLTSILSEIFSTSEVAIFTGDIKVSTAFTELAFDHLLFTGSTQVGRHVMRAASENLVPVTLELGGKSPVIIDAEYPIEHAAKEVAYGKLANGGQICIAPDYVMVHETQLDQFLTAYDKAVRKLYPNGPGSTQFTSVINQHHFQRLSNLIEDAKIKQARVVEVGVNPQQARQRVNTLAPTVVFNVNDEMNIMQEEIFGPVLPVMTYSNMDDAIAYINARPRPLALYYFGHDNLNRQKVMTRTTSGNLTINTTILHYVIEDLPFGGIGPSGMGSYHGIEGFRTMSHAKGTLEFRKWNMSSVLRAPFGPLADFILKALLR</sequence>
<keyword evidence="9" id="KW-1185">Reference proteome</keyword>
<evidence type="ECO:0000256" key="6">
    <source>
        <dbReference type="RuleBase" id="RU003345"/>
    </source>
</evidence>